<accession>A0A0D3J086</accession>
<feature type="signal peptide" evidence="2">
    <location>
        <begin position="1"/>
        <end position="17"/>
    </location>
</feature>
<evidence type="ECO:0000256" key="1">
    <source>
        <dbReference type="SAM" id="MobiDB-lite"/>
    </source>
</evidence>
<feature type="region of interest" description="Disordered" evidence="1">
    <location>
        <begin position="221"/>
        <end position="243"/>
    </location>
</feature>
<evidence type="ECO:0000256" key="2">
    <source>
        <dbReference type="SAM" id="SignalP"/>
    </source>
</evidence>
<evidence type="ECO:0000313" key="3">
    <source>
        <dbReference type="EnsemblProtists" id="EOD16921"/>
    </source>
</evidence>
<sequence length="265" mass="27233">MASRASLLLLLLSASSAATLGVASGGVARDALFTELDRLPVFVLANAGRQPLQYTRDGVDLALFYEDPRDAEAALVEAVDSYPTLGLRLQPTGLGGALRLALDGGRAVLVPGGANLAAAKALPPILASGAEAWGAVGTLPLFGCRALRKPLDDEPGALDAREALAAAAGTDDPASRGLLLEACALSSLAEQLVAGRVDGPFLFVPSRRAARFCAELQSGGSTAAVPPTGSRTAPQIPLSPSGPHNPATYTHRWGWYKSCRFALLA</sequence>
<dbReference type="HOGENOM" id="CLU_1051440_0_0_1"/>
<dbReference type="EnsemblProtists" id="EOD16921">
    <property type="protein sequence ID" value="EOD16921"/>
    <property type="gene ID" value="EMIHUDRAFT_459079"/>
</dbReference>
<name>A0A0D3J086_EMIH1</name>
<reference evidence="4" key="1">
    <citation type="journal article" date="2013" name="Nature">
        <title>Pan genome of the phytoplankton Emiliania underpins its global distribution.</title>
        <authorList>
            <person name="Read B.A."/>
            <person name="Kegel J."/>
            <person name="Klute M.J."/>
            <person name="Kuo A."/>
            <person name="Lefebvre S.C."/>
            <person name="Maumus F."/>
            <person name="Mayer C."/>
            <person name="Miller J."/>
            <person name="Monier A."/>
            <person name="Salamov A."/>
            <person name="Young J."/>
            <person name="Aguilar M."/>
            <person name="Claverie J.M."/>
            <person name="Frickenhaus S."/>
            <person name="Gonzalez K."/>
            <person name="Herman E.K."/>
            <person name="Lin Y.C."/>
            <person name="Napier J."/>
            <person name="Ogata H."/>
            <person name="Sarno A.F."/>
            <person name="Shmutz J."/>
            <person name="Schroeder D."/>
            <person name="de Vargas C."/>
            <person name="Verret F."/>
            <person name="von Dassow P."/>
            <person name="Valentin K."/>
            <person name="Van de Peer Y."/>
            <person name="Wheeler G."/>
            <person name="Dacks J.B."/>
            <person name="Delwiche C.F."/>
            <person name="Dyhrman S.T."/>
            <person name="Glockner G."/>
            <person name="John U."/>
            <person name="Richards T."/>
            <person name="Worden A.Z."/>
            <person name="Zhang X."/>
            <person name="Grigoriev I.V."/>
            <person name="Allen A.E."/>
            <person name="Bidle K."/>
            <person name="Borodovsky M."/>
            <person name="Bowler C."/>
            <person name="Brownlee C."/>
            <person name="Cock J.M."/>
            <person name="Elias M."/>
            <person name="Gladyshev V.N."/>
            <person name="Groth M."/>
            <person name="Guda C."/>
            <person name="Hadaegh A."/>
            <person name="Iglesias-Rodriguez M.D."/>
            <person name="Jenkins J."/>
            <person name="Jones B.M."/>
            <person name="Lawson T."/>
            <person name="Leese F."/>
            <person name="Lindquist E."/>
            <person name="Lobanov A."/>
            <person name="Lomsadze A."/>
            <person name="Malik S.B."/>
            <person name="Marsh M.E."/>
            <person name="Mackinder L."/>
            <person name="Mock T."/>
            <person name="Mueller-Roeber B."/>
            <person name="Pagarete A."/>
            <person name="Parker M."/>
            <person name="Probert I."/>
            <person name="Quesneville H."/>
            <person name="Raines C."/>
            <person name="Rensing S.A."/>
            <person name="Riano-Pachon D.M."/>
            <person name="Richier S."/>
            <person name="Rokitta S."/>
            <person name="Shiraiwa Y."/>
            <person name="Soanes D.M."/>
            <person name="van der Giezen M."/>
            <person name="Wahlund T.M."/>
            <person name="Williams B."/>
            <person name="Wilson W."/>
            <person name="Wolfe G."/>
            <person name="Wurch L.L."/>
        </authorList>
    </citation>
    <scope>NUCLEOTIDE SEQUENCE</scope>
</reference>
<evidence type="ECO:0000313" key="4">
    <source>
        <dbReference type="Proteomes" id="UP000013827"/>
    </source>
</evidence>
<dbReference type="PaxDb" id="2903-EOD16921"/>
<keyword evidence="4" id="KW-1185">Reference proteome</keyword>
<dbReference type="Proteomes" id="UP000013827">
    <property type="component" value="Unassembled WGS sequence"/>
</dbReference>
<reference evidence="3" key="2">
    <citation type="submission" date="2024-10" db="UniProtKB">
        <authorList>
            <consortium name="EnsemblProtists"/>
        </authorList>
    </citation>
    <scope>IDENTIFICATION</scope>
</reference>
<dbReference type="RefSeq" id="XP_005769350.1">
    <property type="nucleotide sequence ID" value="XM_005769293.1"/>
</dbReference>
<feature type="chain" id="PRO_5044288202" evidence="2">
    <location>
        <begin position="18"/>
        <end position="265"/>
    </location>
</feature>
<dbReference type="AlphaFoldDB" id="A0A0D3J086"/>
<protein>
    <submittedName>
        <fullName evidence="3">Uncharacterized protein</fullName>
    </submittedName>
</protein>
<dbReference type="GeneID" id="17263070"/>
<dbReference type="KEGG" id="ehx:EMIHUDRAFT_459079"/>
<organism evidence="3 4">
    <name type="scientific">Emiliania huxleyi (strain CCMP1516)</name>
    <dbReference type="NCBI Taxonomy" id="280463"/>
    <lineage>
        <taxon>Eukaryota</taxon>
        <taxon>Haptista</taxon>
        <taxon>Haptophyta</taxon>
        <taxon>Prymnesiophyceae</taxon>
        <taxon>Isochrysidales</taxon>
        <taxon>Noelaerhabdaceae</taxon>
        <taxon>Emiliania</taxon>
    </lineage>
</organism>
<keyword evidence="2" id="KW-0732">Signal</keyword>
<proteinExistence type="predicted"/>